<dbReference type="Pfam" id="PF10094">
    <property type="entry name" value="DUF2332"/>
    <property type="match status" value="1"/>
</dbReference>
<keyword evidence="2" id="KW-1185">Reference proteome</keyword>
<dbReference type="RefSeq" id="WP_239103484.1">
    <property type="nucleotide sequence ID" value="NZ_BAAAGP010000016.1"/>
</dbReference>
<protein>
    <recommendedName>
        <fullName evidence="3">DUF2332 domain-containing protein</fullName>
    </recommendedName>
</protein>
<comment type="caution">
    <text evidence="1">The sequence shown here is derived from an EMBL/GenBank/DDBJ whole genome shotgun (WGS) entry which is preliminary data.</text>
</comment>
<proteinExistence type="predicted"/>
<dbReference type="Proteomes" id="UP000603904">
    <property type="component" value="Unassembled WGS sequence"/>
</dbReference>
<dbReference type="EMBL" id="BOOC01000006">
    <property type="protein sequence ID" value="GIH39062.1"/>
    <property type="molecule type" value="Genomic_DNA"/>
</dbReference>
<evidence type="ECO:0008006" key="3">
    <source>
        <dbReference type="Google" id="ProtNLM"/>
    </source>
</evidence>
<organism evidence="1 2">
    <name type="scientific">Microbispora corallina</name>
    <dbReference type="NCBI Taxonomy" id="83302"/>
    <lineage>
        <taxon>Bacteria</taxon>
        <taxon>Bacillati</taxon>
        <taxon>Actinomycetota</taxon>
        <taxon>Actinomycetes</taxon>
        <taxon>Streptosporangiales</taxon>
        <taxon>Streptosporangiaceae</taxon>
        <taxon>Microbispora</taxon>
    </lineage>
</organism>
<sequence length="318" mass="35012">MDTAEMYRRFARQEVRGLSPAYEEVARAVAAGPELVGLIDTLPPAKRQPNLLLAAAGFLGGPRDDAARLPRWCVRHWDALRETILTHRTQTNEAGRCASLLPVLASLPQPLALIEAGASAGLCLYPDRYRYRYDDLPPVGPADGPVVLTCRTNGRVPVPERVPEVVWRAGVDLDPVDVRDDEALRWLECLVWPGQDDRLERLRGAARMAREDPPLLVRGDATEALPELVARAPRGATVVVFHSAVLPYLDAEARDRFVATVKSLPVRWVSNEGSPRLPAVLARLARPLPEDRLAFLPALDGEPLAMAGPHGEWLEWLA</sequence>
<name>A0ABQ4FWB6_9ACTN</name>
<reference evidence="1 2" key="1">
    <citation type="submission" date="2021-01" db="EMBL/GenBank/DDBJ databases">
        <title>Whole genome shotgun sequence of Microbispora corallina NBRC 16416.</title>
        <authorList>
            <person name="Komaki H."/>
            <person name="Tamura T."/>
        </authorList>
    </citation>
    <scope>NUCLEOTIDE SEQUENCE [LARGE SCALE GENOMIC DNA]</scope>
    <source>
        <strain evidence="1 2">NBRC 16416</strain>
    </source>
</reference>
<evidence type="ECO:0000313" key="2">
    <source>
        <dbReference type="Proteomes" id="UP000603904"/>
    </source>
</evidence>
<gene>
    <name evidence="1" type="ORF">Mco01_20620</name>
</gene>
<evidence type="ECO:0000313" key="1">
    <source>
        <dbReference type="EMBL" id="GIH39062.1"/>
    </source>
</evidence>
<accession>A0ABQ4FWB6</accession>
<dbReference type="InterPro" id="IPR011200">
    <property type="entry name" value="UCP012608"/>
</dbReference>